<dbReference type="Proteomes" id="UP001055153">
    <property type="component" value="Unassembled WGS sequence"/>
</dbReference>
<gene>
    <name evidence="2" type="ORF">GMJLKIPL_4600</name>
</gene>
<evidence type="ECO:0008006" key="4">
    <source>
        <dbReference type="Google" id="ProtNLM"/>
    </source>
</evidence>
<dbReference type="EMBL" id="BPQQ01000058">
    <property type="protein sequence ID" value="GJE02651.1"/>
    <property type="molecule type" value="Genomic_DNA"/>
</dbReference>
<organism evidence="2 3">
    <name type="scientific">Methylobacterium isbiliense</name>
    <dbReference type="NCBI Taxonomy" id="315478"/>
    <lineage>
        <taxon>Bacteria</taxon>
        <taxon>Pseudomonadati</taxon>
        <taxon>Pseudomonadota</taxon>
        <taxon>Alphaproteobacteria</taxon>
        <taxon>Hyphomicrobiales</taxon>
        <taxon>Methylobacteriaceae</taxon>
        <taxon>Methylobacterium</taxon>
    </lineage>
</organism>
<accession>A0ABQ4SHE6</accession>
<evidence type="ECO:0000313" key="3">
    <source>
        <dbReference type="Proteomes" id="UP001055153"/>
    </source>
</evidence>
<proteinExistence type="predicted"/>
<sequence length="109" mass="11453">MSLPQTARTGPNAAAQMAEAAHRDALAPAESLAGSERAALQHQLGIALTGLGERESGAERLEEAVAAYRAAQEELTADRAPAYAEVVQRNIDHASRLLRARTDPAVGEP</sequence>
<dbReference type="Gene3D" id="1.25.40.10">
    <property type="entry name" value="Tetratricopeptide repeat domain"/>
    <property type="match status" value="1"/>
</dbReference>
<reference evidence="2" key="1">
    <citation type="journal article" date="2021" name="Front. Microbiol.">
        <title>Comprehensive Comparative Genomics and Phenotyping of Methylobacterium Species.</title>
        <authorList>
            <person name="Alessa O."/>
            <person name="Ogura Y."/>
            <person name="Fujitani Y."/>
            <person name="Takami H."/>
            <person name="Hayashi T."/>
            <person name="Sahin N."/>
            <person name="Tani A."/>
        </authorList>
    </citation>
    <scope>NUCLEOTIDE SEQUENCE</scope>
    <source>
        <strain evidence="2">DSM 17168</strain>
    </source>
</reference>
<comment type="caution">
    <text evidence="2">The sequence shown here is derived from an EMBL/GenBank/DDBJ whole genome shotgun (WGS) entry which is preliminary data.</text>
</comment>
<protein>
    <recommendedName>
        <fullName evidence="4">Tetratricopeptide repeat protein</fullName>
    </recommendedName>
</protein>
<reference evidence="2" key="2">
    <citation type="submission" date="2021-08" db="EMBL/GenBank/DDBJ databases">
        <authorList>
            <person name="Tani A."/>
            <person name="Ola A."/>
            <person name="Ogura Y."/>
            <person name="Katsura K."/>
            <person name="Hayashi T."/>
        </authorList>
    </citation>
    <scope>NUCLEOTIDE SEQUENCE</scope>
    <source>
        <strain evidence="2">DSM 17168</strain>
    </source>
</reference>
<evidence type="ECO:0000313" key="2">
    <source>
        <dbReference type="EMBL" id="GJE02651.1"/>
    </source>
</evidence>
<feature type="region of interest" description="Disordered" evidence="1">
    <location>
        <begin position="1"/>
        <end position="34"/>
    </location>
</feature>
<keyword evidence="3" id="KW-1185">Reference proteome</keyword>
<evidence type="ECO:0000256" key="1">
    <source>
        <dbReference type="SAM" id="MobiDB-lite"/>
    </source>
</evidence>
<dbReference type="InterPro" id="IPR011990">
    <property type="entry name" value="TPR-like_helical_dom_sf"/>
</dbReference>
<name>A0ABQ4SHE6_9HYPH</name>
<dbReference type="RefSeq" id="WP_238239432.1">
    <property type="nucleotide sequence ID" value="NZ_BPQQ01000058.1"/>
</dbReference>